<evidence type="ECO:0000313" key="4">
    <source>
        <dbReference type="Proteomes" id="UP000596742"/>
    </source>
</evidence>
<gene>
    <name evidence="3" type="ORF">MGAL_10B088323</name>
</gene>
<feature type="compositionally biased region" description="Polar residues" evidence="1">
    <location>
        <begin position="584"/>
        <end position="633"/>
    </location>
</feature>
<feature type="compositionally biased region" description="Polar residues" evidence="1">
    <location>
        <begin position="323"/>
        <end position="341"/>
    </location>
</feature>
<feature type="region of interest" description="Disordered" evidence="1">
    <location>
        <begin position="523"/>
        <end position="713"/>
    </location>
</feature>
<comment type="caution">
    <text evidence="3">The sequence shown here is derived from an EMBL/GenBank/DDBJ whole genome shotgun (WGS) entry which is preliminary data.</text>
</comment>
<feature type="region of interest" description="Disordered" evidence="1">
    <location>
        <begin position="387"/>
        <end position="449"/>
    </location>
</feature>
<protein>
    <submittedName>
        <fullName evidence="3">Uncharacterized protein</fullName>
    </submittedName>
</protein>
<sequence>MIMVPRVSVLFALFFVCKVNAQRSVKKFSSKSKSNASASKSTLSEVVSSRSVPVVQNSDFGLASASNKLFPSQMQSNSFRDIVDLTHNRNRNAGLDRQNNQLQTLLDLNDITAMETSIKDPTVPNLFSHTSDLQRSQEKSVLGGENSRSTTKTETKVTKTSTVQRVEPQPIPKPSTNSMPMIIPFNVNGNSDRVPINPNSPEAVWIETQNSIIDTRKSPSLDQNSINLSPNQEIHRGLPNANTEPETSQNRETELLNNFLQPLIPRGNPPPERITPGSFGLSLRNRNMAQLVSGLATRPQPRRPRQIAMGRESDKPIRGIIVSQSNINQEQRPANGINTSNLEKKTSQNQKPEKQITSGLGKIKNLFDTNSVQDFGLLSRSVKDGLSTGETNSLDGSTAPSWVQTNSQEIGLSQSEKGVPITSSRQETRSLTDNPENSRLDPTVSNEFNEFPLFPGIPGSTTDFGNQNDIGGFEAPNQQIITGVEALNNQNMGSMRNNVNDQSGNVIGDKEIEELINRVVSSVDPNPFPGVPVQPQEQTQNGETGLAGESNPGQLNTPFENGMLMQNPFESGSQSPRMVPSAPVLSNNGRPSSLDNTQTQNNANPSARVSGTNVPNRPRSPSQRGRIGPSNNGLVPRPRQALPNRRPTGFTRPANRGQIRGSTTNNQPVVRNMRNPGNRNFGRINQNRGLNNIVNPRPQISQGPTRMPNNGARPMPLNNFQNSNTRQNLPSNSQGQTTSRLLNAINNAFRNNRGPPSNTAQRNNVVQPTNSLPQNRNRFGQEPSNVVEENRLLPNLPTSPIEARRAIRRIQQARTLQEIQQSQQTSQQNEVTDLSGPVGQIASRALNQNNEANLLRPWPPVNQQIRSNSLQENLSRNQNSSSAFRNSNVINRLLQSIDLPKNLPVGQIGSYMILPLGTTNNMTLPRNAGNGRRSRQLSAISSQLASVLNQIVSQNSNVRRLQPNPSNVRVPTRQSATQRRIIPNQQRRTNQWTNRPQARTQTSLNSETLRALQTILGLFQTRLSLTQAQRQRLQTDLQNIVLNRMRPTAGQPSQQRRPVLPTNMVRQIGPQANGQNFRTSNSQAQTRSQTNGLPRTNNQQPPVANNRRRTNVF</sequence>
<evidence type="ECO:0000313" key="3">
    <source>
        <dbReference type="EMBL" id="VDI70284.1"/>
    </source>
</evidence>
<feature type="compositionally biased region" description="Polar residues" evidence="1">
    <location>
        <begin position="1070"/>
        <end position="1103"/>
    </location>
</feature>
<name>A0A8B6GWW3_MYTGA</name>
<keyword evidence="2" id="KW-0732">Signal</keyword>
<proteinExistence type="predicted"/>
<dbReference type="OrthoDB" id="6104178at2759"/>
<evidence type="ECO:0000256" key="2">
    <source>
        <dbReference type="SAM" id="SignalP"/>
    </source>
</evidence>
<evidence type="ECO:0000256" key="1">
    <source>
        <dbReference type="SAM" id="MobiDB-lite"/>
    </source>
</evidence>
<feature type="chain" id="PRO_5032492473" evidence="2">
    <location>
        <begin position="22"/>
        <end position="1113"/>
    </location>
</feature>
<feature type="signal peptide" evidence="2">
    <location>
        <begin position="1"/>
        <end position="21"/>
    </location>
</feature>
<dbReference type="AlphaFoldDB" id="A0A8B6GWW3"/>
<feature type="compositionally biased region" description="Polar residues" evidence="1">
    <location>
        <begin position="388"/>
        <end position="437"/>
    </location>
</feature>
<dbReference type="EMBL" id="UYJE01009129">
    <property type="protein sequence ID" value="VDI70284.1"/>
    <property type="molecule type" value="Genomic_DNA"/>
</dbReference>
<accession>A0A8B6GWW3</accession>
<feature type="region of interest" description="Disordered" evidence="1">
    <location>
        <begin position="1070"/>
        <end position="1113"/>
    </location>
</feature>
<feature type="compositionally biased region" description="Basic and acidic residues" evidence="1">
    <location>
        <begin position="342"/>
        <end position="354"/>
    </location>
</feature>
<feature type="compositionally biased region" description="Polar residues" evidence="1">
    <location>
        <begin position="660"/>
        <end position="708"/>
    </location>
</feature>
<reference evidence="3" key="1">
    <citation type="submission" date="2018-11" db="EMBL/GenBank/DDBJ databases">
        <authorList>
            <person name="Alioto T."/>
            <person name="Alioto T."/>
        </authorList>
    </citation>
    <scope>NUCLEOTIDE SEQUENCE</scope>
</reference>
<organism evidence="3 4">
    <name type="scientific">Mytilus galloprovincialis</name>
    <name type="common">Mediterranean mussel</name>
    <dbReference type="NCBI Taxonomy" id="29158"/>
    <lineage>
        <taxon>Eukaryota</taxon>
        <taxon>Metazoa</taxon>
        <taxon>Spiralia</taxon>
        <taxon>Lophotrochozoa</taxon>
        <taxon>Mollusca</taxon>
        <taxon>Bivalvia</taxon>
        <taxon>Autobranchia</taxon>
        <taxon>Pteriomorphia</taxon>
        <taxon>Mytilida</taxon>
        <taxon>Mytiloidea</taxon>
        <taxon>Mytilidae</taxon>
        <taxon>Mytilinae</taxon>
        <taxon>Mytilus</taxon>
    </lineage>
</organism>
<feature type="region of interest" description="Disordered" evidence="1">
    <location>
        <begin position="323"/>
        <end position="357"/>
    </location>
</feature>
<feature type="region of interest" description="Disordered" evidence="1">
    <location>
        <begin position="749"/>
        <end position="784"/>
    </location>
</feature>
<dbReference type="Proteomes" id="UP000596742">
    <property type="component" value="Unassembled WGS sequence"/>
</dbReference>
<feature type="region of interest" description="Disordered" evidence="1">
    <location>
        <begin position="131"/>
        <end position="180"/>
    </location>
</feature>
<keyword evidence="4" id="KW-1185">Reference proteome</keyword>
<feature type="region of interest" description="Disordered" evidence="1">
    <location>
        <begin position="296"/>
        <end position="315"/>
    </location>
</feature>